<sequence length="109" mass="12407">MELIRLIPQVTILATKSRVFQLLEYQPAPSFSEMVQRERSASRTRIIKPQKTSALVIRPKTVNTHDEAKRKLVNEVTLRNLPVKHTKSSKRISNGGLVVETDSDNDIDQ</sequence>
<protein>
    <submittedName>
        <fullName evidence="2">Uncharacterized protein</fullName>
    </submittedName>
</protein>
<comment type="caution">
    <text evidence="2">The sequence shown here is derived from an EMBL/GenBank/DDBJ whole genome shotgun (WGS) entry which is preliminary data.</text>
</comment>
<evidence type="ECO:0000313" key="2">
    <source>
        <dbReference type="EMBL" id="GBN86617.1"/>
    </source>
</evidence>
<reference evidence="2 3" key="1">
    <citation type="journal article" date="2019" name="Sci. Rep.">
        <title>Orb-weaving spider Araneus ventricosus genome elucidates the spidroin gene catalogue.</title>
        <authorList>
            <person name="Kono N."/>
            <person name="Nakamura H."/>
            <person name="Ohtoshi R."/>
            <person name="Moran D.A.P."/>
            <person name="Shinohara A."/>
            <person name="Yoshida Y."/>
            <person name="Fujiwara M."/>
            <person name="Mori M."/>
            <person name="Tomita M."/>
            <person name="Arakawa K."/>
        </authorList>
    </citation>
    <scope>NUCLEOTIDE SEQUENCE [LARGE SCALE GENOMIC DNA]</scope>
</reference>
<dbReference type="EMBL" id="BGPR01021384">
    <property type="protein sequence ID" value="GBN86617.1"/>
    <property type="molecule type" value="Genomic_DNA"/>
</dbReference>
<keyword evidence="3" id="KW-1185">Reference proteome</keyword>
<proteinExistence type="predicted"/>
<feature type="region of interest" description="Disordered" evidence="1">
    <location>
        <begin position="85"/>
        <end position="109"/>
    </location>
</feature>
<evidence type="ECO:0000313" key="3">
    <source>
        <dbReference type="Proteomes" id="UP000499080"/>
    </source>
</evidence>
<dbReference type="Proteomes" id="UP000499080">
    <property type="component" value="Unassembled WGS sequence"/>
</dbReference>
<dbReference type="OrthoDB" id="8122238at2759"/>
<dbReference type="AlphaFoldDB" id="A0A4Y2SEV8"/>
<evidence type="ECO:0000256" key="1">
    <source>
        <dbReference type="SAM" id="MobiDB-lite"/>
    </source>
</evidence>
<organism evidence="2 3">
    <name type="scientific">Araneus ventricosus</name>
    <name type="common">Orbweaver spider</name>
    <name type="synonym">Epeira ventricosa</name>
    <dbReference type="NCBI Taxonomy" id="182803"/>
    <lineage>
        <taxon>Eukaryota</taxon>
        <taxon>Metazoa</taxon>
        <taxon>Ecdysozoa</taxon>
        <taxon>Arthropoda</taxon>
        <taxon>Chelicerata</taxon>
        <taxon>Arachnida</taxon>
        <taxon>Araneae</taxon>
        <taxon>Araneomorphae</taxon>
        <taxon>Entelegynae</taxon>
        <taxon>Araneoidea</taxon>
        <taxon>Araneidae</taxon>
        <taxon>Araneus</taxon>
    </lineage>
</organism>
<accession>A0A4Y2SEV8</accession>
<name>A0A4Y2SEV8_ARAVE</name>
<gene>
    <name evidence="2" type="ORF">AVEN_119611_1</name>
</gene>